<organism evidence="2 3">
    <name type="scientific">Sphaeroforma arctica JP610</name>
    <dbReference type="NCBI Taxonomy" id="667725"/>
    <lineage>
        <taxon>Eukaryota</taxon>
        <taxon>Ichthyosporea</taxon>
        <taxon>Ichthyophonida</taxon>
        <taxon>Sphaeroforma</taxon>
    </lineage>
</organism>
<sequence>MFGYYNIVTLFGCLAQLAGITLGVSTGNDGDSKCNKADFKPEGIYDCTRQIMIHDTDSDTLHIYTDEEILIANPEHADKKFEIRRINNDAGNAGVSLLYDVDGVDPTVCLMSNFPSDTANRAFCVNYTAASTWNLEWSNECEPNMMYIQGSEPVTSIISSDHGGAGFPFVTTLECTREENSD</sequence>
<dbReference type="AlphaFoldDB" id="A0A0L0FQA7"/>
<evidence type="ECO:0000313" key="3">
    <source>
        <dbReference type="Proteomes" id="UP000054560"/>
    </source>
</evidence>
<reference evidence="2 3" key="1">
    <citation type="submission" date="2011-02" db="EMBL/GenBank/DDBJ databases">
        <title>The Genome Sequence of Sphaeroforma arctica JP610.</title>
        <authorList>
            <consortium name="The Broad Institute Genome Sequencing Platform"/>
            <person name="Russ C."/>
            <person name="Cuomo C."/>
            <person name="Young S.K."/>
            <person name="Zeng Q."/>
            <person name="Gargeya S."/>
            <person name="Alvarado L."/>
            <person name="Berlin A."/>
            <person name="Chapman S.B."/>
            <person name="Chen Z."/>
            <person name="Freedman E."/>
            <person name="Gellesch M."/>
            <person name="Goldberg J."/>
            <person name="Griggs A."/>
            <person name="Gujja S."/>
            <person name="Heilman E."/>
            <person name="Heiman D."/>
            <person name="Howarth C."/>
            <person name="Mehta T."/>
            <person name="Neiman D."/>
            <person name="Pearson M."/>
            <person name="Roberts A."/>
            <person name="Saif S."/>
            <person name="Shea T."/>
            <person name="Shenoy N."/>
            <person name="Sisk P."/>
            <person name="Stolte C."/>
            <person name="Sykes S."/>
            <person name="White J."/>
            <person name="Yandava C."/>
            <person name="Burger G."/>
            <person name="Gray M.W."/>
            <person name="Holland P.W.H."/>
            <person name="King N."/>
            <person name="Lang F.B.F."/>
            <person name="Roger A.J."/>
            <person name="Ruiz-Trillo I."/>
            <person name="Haas B."/>
            <person name="Nusbaum C."/>
            <person name="Birren B."/>
        </authorList>
    </citation>
    <scope>NUCLEOTIDE SEQUENCE [LARGE SCALE GENOMIC DNA]</scope>
    <source>
        <strain evidence="2 3">JP610</strain>
    </source>
</reference>
<name>A0A0L0FQA7_9EUKA</name>
<evidence type="ECO:0000256" key="1">
    <source>
        <dbReference type="SAM" id="SignalP"/>
    </source>
</evidence>
<dbReference type="RefSeq" id="XP_014152618.1">
    <property type="nucleotide sequence ID" value="XM_014297143.1"/>
</dbReference>
<accession>A0A0L0FQA7</accession>
<gene>
    <name evidence="2" type="ORF">SARC_08870</name>
</gene>
<dbReference type="EMBL" id="KQ242438">
    <property type="protein sequence ID" value="KNC78716.1"/>
    <property type="molecule type" value="Genomic_DNA"/>
</dbReference>
<protein>
    <recommendedName>
        <fullName evidence="4">CUB domain-containing protein</fullName>
    </recommendedName>
</protein>
<evidence type="ECO:0000313" key="2">
    <source>
        <dbReference type="EMBL" id="KNC78716.1"/>
    </source>
</evidence>
<dbReference type="GeneID" id="25909374"/>
<keyword evidence="1" id="KW-0732">Signal</keyword>
<dbReference type="Proteomes" id="UP000054560">
    <property type="component" value="Unassembled WGS sequence"/>
</dbReference>
<evidence type="ECO:0008006" key="4">
    <source>
        <dbReference type="Google" id="ProtNLM"/>
    </source>
</evidence>
<feature type="chain" id="PRO_5005538314" description="CUB domain-containing protein" evidence="1">
    <location>
        <begin position="24"/>
        <end position="182"/>
    </location>
</feature>
<feature type="signal peptide" evidence="1">
    <location>
        <begin position="1"/>
        <end position="23"/>
    </location>
</feature>
<proteinExistence type="predicted"/>
<keyword evidence="3" id="KW-1185">Reference proteome</keyword>